<reference evidence="5" key="1">
    <citation type="submission" date="2018-06" db="EMBL/GenBank/DDBJ databases">
        <authorList>
            <person name="Zhirakovskaya E."/>
        </authorList>
    </citation>
    <scope>NUCLEOTIDE SEQUENCE</scope>
</reference>
<dbReference type="PANTHER" id="PTHR30435">
    <property type="entry name" value="FLAGELLAR PROTEIN"/>
    <property type="match status" value="1"/>
</dbReference>
<dbReference type="InterPro" id="IPR053967">
    <property type="entry name" value="LlgE_F_G-like_D1"/>
</dbReference>
<feature type="domain" description="Flagellar basal-body/hook protein C-terminal" evidence="3">
    <location>
        <begin position="281"/>
        <end position="322"/>
    </location>
</feature>
<name>A0A3B1BF65_9ZZZZ</name>
<sequence>MATGLNVSDGKLLISVYIPPNHCFGVNNDFFSYTDIFFEYFSELFTPSAKKIWKADKTRVYTGHMSSQNREVSVKILIAKVSGVFGIMIQAMSAALTGLRAYVDNARTAANNIANSNTPGYKRSSTVTESAPAFRGAYTGALLREQSQGAIVSTGNPFDVAINGSGFFEVRTSDGKTGYTRAGSFRADSQGRLADSSGNILQPEISVPAGAKDFAIERDGSVSTTVNGQKQNLGTIKMVNFNNPGGLSQGGGNVYYETAASGQPSPGIPGTGGLGEIYPNSLELSNVDIGEEMVGLIQSEHGFKAQIKTIQTSDEMLGSLLDIKT</sequence>
<evidence type="ECO:0000256" key="1">
    <source>
        <dbReference type="ARBA" id="ARBA00009677"/>
    </source>
</evidence>
<keyword evidence="5" id="KW-0969">Cilium</keyword>
<organism evidence="5">
    <name type="scientific">hydrothermal vent metagenome</name>
    <dbReference type="NCBI Taxonomy" id="652676"/>
    <lineage>
        <taxon>unclassified sequences</taxon>
        <taxon>metagenomes</taxon>
        <taxon>ecological metagenomes</taxon>
    </lineage>
</organism>
<feature type="domain" description="Flagellar hook protein FlgE/F/G-like D1" evidence="4">
    <location>
        <begin position="161"/>
        <end position="223"/>
    </location>
</feature>
<accession>A0A3B1BF65</accession>
<dbReference type="InterPro" id="IPR020013">
    <property type="entry name" value="Flagellar_FlgE/F/G"/>
</dbReference>
<dbReference type="InterPro" id="IPR010930">
    <property type="entry name" value="Flg_bb/hook_C_dom"/>
</dbReference>
<proteinExistence type="inferred from homology"/>
<evidence type="ECO:0000313" key="5">
    <source>
        <dbReference type="EMBL" id="VAX14752.1"/>
    </source>
</evidence>
<protein>
    <submittedName>
        <fullName evidence="5">Flagellar hook protein FlgE</fullName>
    </submittedName>
</protein>
<evidence type="ECO:0000259" key="4">
    <source>
        <dbReference type="Pfam" id="PF22692"/>
    </source>
</evidence>
<dbReference type="NCBIfam" id="TIGR03506">
    <property type="entry name" value="FlgEFG_subfam"/>
    <property type="match status" value="2"/>
</dbReference>
<dbReference type="GO" id="GO:0071978">
    <property type="term" value="P:bacterial-type flagellum-dependent swarming motility"/>
    <property type="evidence" value="ECO:0007669"/>
    <property type="project" value="TreeGrafter"/>
</dbReference>
<keyword evidence="5" id="KW-0966">Cell projection</keyword>
<dbReference type="Pfam" id="PF22692">
    <property type="entry name" value="LlgE_F_G_D1"/>
    <property type="match status" value="1"/>
</dbReference>
<evidence type="ECO:0000259" key="2">
    <source>
        <dbReference type="Pfam" id="PF00460"/>
    </source>
</evidence>
<keyword evidence="5" id="KW-0282">Flagellum</keyword>
<dbReference type="InterPro" id="IPR037925">
    <property type="entry name" value="FlgE/F/G-like"/>
</dbReference>
<dbReference type="Pfam" id="PF00460">
    <property type="entry name" value="Flg_bb_rod"/>
    <property type="match status" value="1"/>
</dbReference>
<dbReference type="SUPFAM" id="SSF117143">
    <property type="entry name" value="Flagellar hook protein flgE"/>
    <property type="match status" value="1"/>
</dbReference>
<dbReference type="Pfam" id="PF06429">
    <property type="entry name" value="Flg_bbr_C"/>
    <property type="match status" value="1"/>
</dbReference>
<dbReference type="EMBL" id="UOGA01000008">
    <property type="protein sequence ID" value="VAX14752.1"/>
    <property type="molecule type" value="Genomic_DNA"/>
</dbReference>
<evidence type="ECO:0000259" key="3">
    <source>
        <dbReference type="Pfam" id="PF06429"/>
    </source>
</evidence>
<comment type="similarity">
    <text evidence="1">Belongs to the flagella basal body rod proteins family.</text>
</comment>
<gene>
    <name evidence="5" type="ORF">MNBD_NITROSPINAE04-2737</name>
</gene>
<dbReference type="GO" id="GO:0009288">
    <property type="term" value="C:bacterial-type flagellum"/>
    <property type="evidence" value="ECO:0007669"/>
    <property type="project" value="TreeGrafter"/>
</dbReference>
<dbReference type="AlphaFoldDB" id="A0A3B1BF65"/>
<dbReference type="InterPro" id="IPR001444">
    <property type="entry name" value="Flag_bb_rod_N"/>
</dbReference>
<dbReference type="PANTHER" id="PTHR30435:SF19">
    <property type="entry name" value="FLAGELLAR BASAL-BODY ROD PROTEIN FLGG"/>
    <property type="match status" value="1"/>
</dbReference>
<feature type="domain" description="Flagellar basal body rod protein N-terminal" evidence="2">
    <location>
        <begin position="108"/>
        <end position="122"/>
    </location>
</feature>